<feature type="transmembrane region" description="Helical" evidence="14">
    <location>
        <begin position="21"/>
        <end position="45"/>
    </location>
</feature>
<dbReference type="GO" id="GO:0045121">
    <property type="term" value="C:membrane raft"/>
    <property type="evidence" value="ECO:0007669"/>
    <property type="project" value="UniProtKB-SubCell"/>
</dbReference>
<organism evidence="16 17">
    <name type="scientific">Dictyobacter aurantiacus</name>
    <dbReference type="NCBI Taxonomy" id="1936993"/>
    <lineage>
        <taxon>Bacteria</taxon>
        <taxon>Bacillati</taxon>
        <taxon>Chloroflexota</taxon>
        <taxon>Ktedonobacteria</taxon>
        <taxon>Ktedonobacterales</taxon>
        <taxon>Dictyobacteraceae</taxon>
        <taxon>Dictyobacter</taxon>
    </lineage>
</organism>
<feature type="transmembrane region" description="Helical" evidence="14">
    <location>
        <begin position="140"/>
        <end position="161"/>
    </location>
</feature>
<dbReference type="PROSITE" id="PS50109">
    <property type="entry name" value="HIS_KIN"/>
    <property type="match status" value="1"/>
</dbReference>
<dbReference type="InterPro" id="IPR004358">
    <property type="entry name" value="Sig_transdc_His_kin-like_C"/>
</dbReference>
<feature type="domain" description="Histidine kinase" evidence="15">
    <location>
        <begin position="246"/>
        <end position="469"/>
    </location>
</feature>
<dbReference type="InterPro" id="IPR003594">
    <property type="entry name" value="HATPase_dom"/>
</dbReference>
<evidence type="ECO:0000256" key="13">
    <source>
        <dbReference type="SAM" id="Coils"/>
    </source>
</evidence>
<dbReference type="FunFam" id="3.30.565.10:FF:000023">
    <property type="entry name" value="PAS domain-containing sensor histidine kinase"/>
    <property type="match status" value="1"/>
</dbReference>
<dbReference type="PRINTS" id="PR00344">
    <property type="entry name" value="BCTRLSENSOR"/>
</dbReference>
<evidence type="ECO:0000256" key="9">
    <source>
        <dbReference type="ARBA" id="ARBA00022777"/>
    </source>
</evidence>
<comment type="subcellular location">
    <subcellularLocation>
        <location evidence="2">Cell membrane</location>
    </subcellularLocation>
    <subcellularLocation>
        <location evidence="3">Membrane raft</location>
        <topology evidence="3">Multi-pass membrane protein</topology>
    </subcellularLocation>
</comment>
<dbReference type="OrthoDB" id="9813151at2"/>
<evidence type="ECO:0000256" key="1">
    <source>
        <dbReference type="ARBA" id="ARBA00000085"/>
    </source>
</evidence>
<evidence type="ECO:0000259" key="15">
    <source>
        <dbReference type="PROSITE" id="PS50109"/>
    </source>
</evidence>
<dbReference type="GO" id="GO:0000155">
    <property type="term" value="F:phosphorelay sensor kinase activity"/>
    <property type="evidence" value="ECO:0007669"/>
    <property type="project" value="InterPro"/>
</dbReference>
<comment type="catalytic activity">
    <reaction evidence="1">
        <text>ATP + protein L-histidine = ADP + protein N-phospho-L-histidine.</text>
        <dbReference type="EC" id="2.7.13.3"/>
    </reaction>
</comment>
<evidence type="ECO:0000256" key="10">
    <source>
        <dbReference type="ARBA" id="ARBA00022840"/>
    </source>
</evidence>
<dbReference type="GO" id="GO:0009927">
    <property type="term" value="F:histidine phosphotransfer kinase activity"/>
    <property type="evidence" value="ECO:0007669"/>
    <property type="project" value="TreeGrafter"/>
</dbReference>
<feature type="transmembrane region" description="Helical" evidence="14">
    <location>
        <begin position="51"/>
        <end position="70"/>
    </location>
</feature>
<evidence type="ECO:0000256" key="4">
    <source>
        <dbReference type="ARBA" id="ARBA00012438"/>
    </source>
</evidence>
<dbReference type="CDD" id="cd16922">
    <property type="entry name" value="HATPase_EvgS-ArcB-TorS-like"/>
    <property type="match status" value="1"/>
</dbReference>
<keyword evidence="13" id="KW-0175">Coiled coil</keyword>
<keyword evidence="6" id="KW-0597">Phosphoprotein</keyword>
<dbReference type="SMART" id="SM00387">
    <property type="entry name" value="HATPase_c"/>
    <property type="match status" value="1"/>
</dbReference>
<feature type="transmembrane region" description="Helical" evidence="14">
    <location>
        <begin position="182"/>
        <end position="205"/>
    </location>
</feature>
<dbReference type="Gene3D" id="1.10.287.130">
    <property type="match status" value="1"/>
</dbReference>
<keyword evidence="5" id="KW-1003">Cell membrane</keyword>
<keyword evidence="7" id="KW-0808">Transferase</keyword>
<gene>
    <name evidence="16" type="ORF">KDAU_20730</name>
</gene>
<dbReference type="Pfam" id="PF00512">
    <property type="entry name" value="HisKA"/>
    <property type="match status" value="1"/>
</dbReference>
<keyword evidence="14" id="KW-1133">Transmembrane helix</keyword>
<protein>
    <recommendedName>
        <fullName evidence="4">histidine kinase</fullName>
        <ecNumber evidence="4">2.7.13.3</ecNumber>
    </recommendedName>
</protein>
<keyword evidence="10" id="KW-0067">ATP-binding</keyword>
<keyword evidence="17" id="KW-1185">Reference proteome</keyword>
<evidence type="ECO:0000256" key="3">
    <source>
        <dbReference type="ARBA" id="ARBA00004314"/>
    </source>
</evidence>
<keyword evidence="9" id="KW-0418">Kinase</keyword>
<dbReference type="Pfam" id="PF13796">
    <property type="entry name" value="Sensor"/>
    <property type="match status" value="1"/>
</dbReference>
<dbReference type="SUPFAM" id="SSF47384">
    <property type="entry name" value="Homodimeric domain of signal transducing histidine kinase"/>
    <property type="match status" value="1"/>
</dbReference>
<dbReference type="Pfam" id="PF02518">
    <property type="entry name" value="HATPase_c"/>
    <property type="match status" value="1"/>
</dbReference>
<dbReference type="CDD" id="cd00082">
    <property type="entry name" value="HisKA"/>
    <property type="match status" value="1"/>
</dbReference>
<evidence type="ECO:0000256" key="7">
    <source>
        <dbReference type="ARBA" id="ARBA00022679"/>
    </source>
</evidence>
<dbReference type="EMBL" id="BIFQ01000001">
    <property type="protein sequence ID" value="GCE04744.1"/>
    <property type="molecule type" value="Genomic_DNA"/>
</dbReference>
<dbReference type="Proteomes" id="UP000287224">
    <property type="component" value="Unassembled WGS sequence"/>
</dbReference>
<dbReference type="EC" id="2.7.13.3" evidence="4"/>
<reference evidence="17" key="1">
    <citation type="submission" date="2018-12" db="EMBL/GenBank/DDBJ databases">
        <title>Tengunoibacter tsumagoiensis gen. nov., sp. nov., Dictyobacter kobayashii sp. nov., D. alpinus sp. nov., and D. joshuensis sp. nov. and description of Dictyobacteraceae fam. nov. within the order Ktedonobacterales isolated from Tengu-no-mugimeshi.</title>
        <authorList>
            <person name="Wang C.M."/>
            <person name="Zheng Y."/>
            <person name="Sakai Y."/>
            <person name="Toyoda A."/>
            <person name="Minakuchi Y."/>
            <person name="Abe K."/>
            <person name="Yokota A."/>
            <person name="Yabe S."/>
        </authorList>
    </citation>
    <scope>NUCLEOTIDE SEQUENCE [LARGE SCALE GENOMIC DNA]</scope>
    <source>
        <strain evidence="17">S-27</strain>
    </source>
</reference>
<dbReference type="Gene3D" id="3.30.565.10">
    <property type="entry name" value="Histidine kinase-like ATPase, C-terminal domain"/>
    <property type="match status" value="1"/>
</dbReference>
<proteinExistence type="predicted"/>
<evidence type="ECO:0000313" key="17">
    <source>
        <dbReference type="Proteomes" id="UP000287224"/>
    </source>
</evidence>
<comment type="caution">
    <text evidence="16">The sequence shown here is derived from an EMBL/GenBank/DDBJ whole genome shotgun (WGS) entry which is preliminary data.</text>
</comment>
<dbReference type="GO" id="GO:0005886">
    <property type="term" value="C:plasma membrane"/>
    <property type="evidence" value="ECO:0007669"/>
    <property type="project" value="UniProtKB-SubCell"/>
</dbReference>
<feature type="transmembrane region" description="Helical" evidence="14">
    <location>
        <begin position="115"/>
        <end position="134"/>
    </location>
</feature>
<evidence type="ECO:0000256" key="6">
    <source>
        <dbReference type="ARBA" id="ARBA00022553"/>
    </source>
</evidence>
<evidence type="ECO:0000256" key="8">
    <source>
        <dbReference type="ARBA" id="ARBA00022741"/>
    </source>
</evidence>
<evidence type="ECO:0000256" key="12">
    <source>
        <dbReference type="ARBA" id="ARBA00023136"/>
    </source>
</evidence>
<dbReference type="InterPro" id="IPR005467">
    <property type="entry name" value="His_kinase_dom"/>
</dbReference>
<sequence>MYHMPQQLQPSQKRRRSQTGINVGYLLLSFPLGIAYFILLVVGIGFTVLDLLLIGIPLLIFIMALLWKIAAFERQLAMNWLGVEIAPMAAPFPADAGRIQRALIHLKRTVTWKSLFYLFLKFPFGITAFCLTIVCLCFCLVLSIVASVLGLLAAPFVYLYMVVASSSPLDGRSVGRYIKATLTLGGGIVFPLIIMDFLAALWGQFAQAMLGMNQNALRLAEATAIAERERQKAEQAEQSRRELIMNVSHDLRTPVASIRGHLESLLLSSEEQTLQPAMLRDYLRIAHRETLRLGTLVEDLLSLARNDSQELRLQIGIVDARQVVEEVYQVMMPLARRERQISLVRAVPPQLPAIYADRQRLIQVMLNLVRNAVTYTPDGGIVAISLQQTEAQYLTLSVSDTGIGIAAQDLPHIFERFYRTDSSRTRSSGGFGLGLAIVQDFVQAMGGTISVESTPNVGSTFHLHLKVAHETTNRS</sequence>
<dbReference type="InterPro" id="IPR036097">
    <property type="entry name" value="HisK_dim/P_sf"/>
</dbReference>
<keyword evidence="12 14" id="KW-0472">Membrane</keyword>
<dbReference type="InterPro" id="IPR025828">
    <property type="entry name" value="Put_sensor_dom"/>
</dbReference>
<name>A0A401ZCY3_9CHLR</name>
<evidence type="ECO:0000313" key="16">
    <source>
        <dbReference type="EMBL" id="GCE04744.1"/>
    </source>
</evidence>
<dbReference type="SMART" id="SM00388">
    <property type="entry name" value="HisKA"/>
    <property type="match status" value="1"/>
</dbReference>
<feature type="coiled-coil region" evidence="13">
    <location>
        <begin position="219"/>
        <end position="246"/>
    </location>
</feature>
<dbReference type="InterPro" id="IPR036890">
    <property type="entry name" value="HATPase_C_sf"/>
</dbReference>
<keyword evidence="11" id="KW-0902">Two-component regulatory system</keyword>
<evidence type="ECO:0000256" key="14">
    <source>
        <dbReference type="SAM" id="Phobius"/>
    </source>
</evidence>
<evidence type="ECO:0000256" key="5">
    <source>
        <dbReference type="ARBA" id="ARBA00022475"/>
    </source>
</evidence>
<dbReference type="FunFam" id="1.10.287.130:FF:000001">
    <property type="entry name" value="Two-component sensor histidine kinase"/>
    <property type="match status" value="1"/>
</dbReference>
<evidence type="ECO:0000256" key="2">
    <source>
        <dbReference type="ARBA" id="ARBA00004236"/>
    </source>
</evidence>
<accession>A0A401ZCY3</accession>
<dbReference type="PANTHER" id="PTHR43047:SF72">
    <property type="entry name" value="OSMOSENSING HISTIDINE PROTEIN KINASE SLN1"/>
    <property type="match status" value="1"/>
</dbReference>
<evidence type="ECO:0000256" key="11">
    <source>
        <dbReference type="ARBA" id="ARBA00023012"/>
    </source>
</evidence>
<dbReference type="PANTHER" id="PTHR43047">
    <property type="entry name" value="TWO-COMPONENT HISTIDINE PROTEIN KINASE"/>
    <property type="match status" value="1"/>
</dbReference>
<dbReference type="AlphaFoldDB" id="A0A401ZCY3"/>
<dbReference type="RefSeq" id="WP_126595861.1">
    <property type="nucleotide sequence ID" value="NZ_BIFQ01000001.1"/>
</dbReference>
<dbReference type="GO" id="GO:0005524">
    <property type="term" value="F:ATP binding"/>
    <property type="evidence" value="ECO:0007669"/>
    <property type="project" value="UniProtKB-KW"/>
</dbReference>
<keyword evidence="8" id="KW-0547">Nucleotide-binding</keyword>
<dbReference type="InterPro" id="IPR003661">
    <property type="entry name" value="HisK_dim/P_dom"/>
</dbReference>
<dbReference type="SUPFAM" id="SSF55874">
    <property type="entry name" value="ATPase domain of HSP90 chaperone/DNA topoisomerase II/histidine kinase"/>
    <property type="match status" value="1"/>
</dbReference>
<keyword evidence="14" id="KW-0812">Transmembrane</keyword>